<dbReference type="AlphaFoldDB" id="A0A4Y2U3S5"/>
<evidence type="ECO:0000313" key="3">
    <source>
        <dbReference type="Proteomes" id="UP000499080"/>
    </source>
</evidence>
<dbReference type="EMBL" id="BGPR01033373">
    <property type="protein sequence ID" value="GBO07266.1"/>
    <property type="molecule type" value="Genomic_DNA"/>
</dbReference>
<evidence type="ECO:0000313" key="1">
    <source>
        <dbReference type="EMBL" id="GBO07266.1"/>
    </source>
</evidence>
<gene>
    <name evidence="2" type="ORF">AVEN_170827_1</name>
    <name evidence="1" type="ORF">AVEN_34732_1</name>
</gene>
<keyword evidence="3" id="KW-1185">Reference proteome</keyword>
<name>A0A4Y2U3S5_ARAVE</name>
<protein>
    <submittedName>
        <fullName evidence="2">Uncharacterized protein</fullName>
    </submittedName>
</protein>
<dbReference type="EMBL" id="BGPR01033618">
    <property type="protein sequence ID" value="GBO07625.1"/>
    <property type="molecule type" value="Genomic_DNA"/>
</dbReference>
<reference evidence="2 3" key="1">
    <citation type="journal article" date="2019" name="Sci. Rep.">
        <title>Orb-weaving spider Araneus ventricosus genome elucidates the spidroin gene catalogue.</title>
        <authorList>
            <person name="Kono N."/>
            <person name="Nakamura H."/>
            <person name="Ohtoshi R."/>
            <person name="Moran D.A.P."/>
            <person name="Shinohara A."/>
            <person name="Yoshida Y."/>
            <person name="Fujiwara M."/>
            <person name="Mori M."/>
            <person name="Tomita M."/>
            <person name="Arakawa K."/>
        </authorList>
    </citation>
    <scope>NUCLEOTIDE SEQUENCE [LARGE SCALE GENOMIC DNA]</scope>
</reference>
<dbReference type="Proteomes" id="UP000499080">
    <property type="component" value="Unassembled WGS sequence"/>
</dbReference>
<organism evidence="2 3">
    <name type="scientific">Araneus ventricosus</name>
    <name type="common">Orbweaver spider</name>
    <name type="synonym">Epeira ventricosa</name>
    <dbReference type="NCBI Taxonomy" id="182803"/>
    <lineage>
        <taxon>Eukaryota</taxon>
        <taxon>Metazoa</taxon>
        <taxon>Ecdysozoa</taxon>
        <taxon>Arthropoda</taxon>
        <taxon>Chelicerata</taxon>
        <taxon>Arachnida</taxon>
        <taxon>Araneae</taxon>
        <taxon>Araneomorphae</taxon>
        <taxon>Entelegynae</taxon>
        <taxon>Araneoidea</taxon>
        <taxon>Araneidae</taxon>
        <taxon>Araneus</taxon>
    </lineage>
</organism>
<sequence>MTRIQLELSSHNTILIKPQIKPKNHISNPLLMTNSLNSSIMEISLLEYVKSIPGRPHVVIHHKEYVTSTETPHVPHSNRVETNLLENCELPLNRKEDGIFEYLLCFDGKR</sequence>
<accession>A0A4Y2U3S5</accession>
<proteinExistence type="predicted"/>
<comment type="caution">
    <text evidence="2">The sequence shown here is derived from an EMBL/GenBank/DDBJ whole genome shotgun (WGS) entry which is preliminary data.</text>
</comment>
<evidence type="ECO:0000313" key="2">
    <source>
        <dbReference type="EMBL" id="GBO07625.1"/>
    </source>
</evidence>